<sequence>MAAASSYIEGSGDDGIVAPEGRENSRAERKLRHKSESERSALQGLVAQAVATVGRFTCCRPLLSGDSNVCMAQGMPQTKTSQAPGPFRKPDGIV</sequence>
<reference evidence="2" key="2">
    <citation type="submission" date="2021-09" db="EMBL/GenBank/DDBJ databases">
        <authorList>
            <person name="Gilroy R."/>
        </authorList>
    </citation>
    <scope>NUCLEOTIDE SEQUENCE</scope>
    <source>
        <strain evidence="2">4100</strain>
    </source>
</reference>
<proteinExistence type="predicted"/>
<evidence type="ECO:0000313" key="2">
    <source>
        <dbReference type="EMBL" id="HJE38498.1"/>
    </source>
</evidence>
<dbReference type="AlphaFoldDB" id="A0A921E706"/>
<organism evidence="2 3">
    <name type="scientific">Candidatus Amulumruptor caecigallinarius</name>
    <dbReference type="NCBI Taxonomy" id="2109911"/>
    <lineage>
        <taxon>Bacteria</taxon>
        <taxon>Pseudomonadati</taxon>
        <taxon>Bacteroidota</taxon>
        <taxon>Bacteroidia</taxon>
        <taxon>Bacteroidales</taxon>
        <taxon>Muribaculaceae</taxon>
        <taxon>Candidatus Amulumruptor</taxon>
    </lineage>
</organism>
<name>A0A921E706_9BACT</name>
<protein>
    <submittedName>
        <fullName evidence="2">Uncharacterized protein</fullName>
    </submittedName>
</protein>
<dbReference type="Proteomes" id="UP000711407">
    <property type="component" value="Unassembled WGS sequence"/>
</dbReference>
<accession>A0A921E706</accession>
<evidence type="ECO:0000256" key="1">
    <source>
        <dbReference type="SAM" id="MobiDB-lite"/>
    </source>
</evidence>
<reference evidence="2" key="1">
    <citation type="journal article" date="2021" name="PeerJ">
        <title>Extensive microbial diversity within the chicken gut microbiome revealed by metagenomics and culture.</title>
        <authorList>
            <person name="Gilroy R."/>
            <person name="Ravi A."/>
            <person name="Getino M."/>
            <person name="Pursley I."/>
            <person name="Horton D.L."/>
            <person name="Alikhan N.F."/>
            <person name="Baker D."/>
            <person name="Gharbi K."/>
            <person name="Hall N."/>
            <person name="Watson M."/>
            <person name="Adriaenssens E.M."/>
            <person name="Foster-Nyarko E."/>
            <person name="Jarju S."/>
            <person name="Secka A."/>
            <person name="Antonio M."/>
            <person name="Oren A."/>
            <person name="Chaudhuri R.R."/>
            <person name="La Ragione R."/>
            <person name="Hildebrand F."/>
            <person name="Pallen M.J."/>
        </authorList>
    </citation>
    <scope>NUCLEOTIDE SEQUENCE</scope>
    <source>
        <strain evidence="2">4100</strain>
    </source>
</reference>
<feature type="compositionally biased region" description="Basic and acidic residues" evidence="1">
    <location>
        <begin position="20"/>
        <end position="39"/>
    </location>
</feature>
<evidence type="ECO:0000313" key="3">
    <source>
        <dbReference type="Proteomes" id="UP000711407"/>
    </source>
</evidence>
<feature type="region of interest" description="Disordered" evidence="1">
    <location>
        <begin position="1"/>
        <end position="40"/>
    </location>
</feature>
<comment type="caution">
    <text evidence="2">The sequence shown here is derived from an EMBL/GenBank/DDBJ whole genome shotgun (WGS) entry which is preliminary data.</text>
</comment>
<gene>
    <name evidence="2" type="ORF">K8V47_01855</name>
</gene>
<dbReference type="EMBL" id="DYXT01000015">
    <property type="protein sequence ID" value="HJE38498.1"/>
    <property type="molecule type" value="Genomic_DNA"/>
</dbReference>